<comment type="caution">
    <text evidence="3">The sequence shown here is derived from an EMBL/GenBank/DDBJ whole genome shotgun (WGS) entry which is preliminary data.</text>
</comment>
<evidence type="ECO:0000313" key="4">
    <source>
        <dbReference type="Proteomes" id="UP000532311"/>
    </source>
</evidence>
<feature type="compositionally biased region" description="Acidic residues" evidence="1">
    <location>
        <begin position="638"/>
        <end position="652"/>
    </location>
</feature>
<dbReference type="Proteomes" id="UP000532311">
    <property type="component" value="Unassembled WGS sequence"/>
</dbReference>
<feature type="region of interest" description="Disordered" evidence="1">
    <location>
        <begin position="638"/>
        <end position="671"/>
    </location>
</feature>
<evidence type="ECO:0000259" key="2">
    <source>
        <dbReference type="Pfam" id="PF21762"/>
    </source>
</evidence>
<organism evidence="3 4">
    <name type="scientific">Fusarium globosum</name>
    <dbReference type="NCBI Taxonomy" id="78864"/>
    <lineage>
        <taxon>Eukaryota</taxon>
        <taxon>Fungi</taxon>
        <taxon>Dikarya</taxon>
        <taxon>Ascomycota</taxon>
        <taxon>Pezizomycotina</taxon>
        <taxon>Sordariomycetes</taxon>
        <taxon>Hypocreomycetidae</taxon>
        <taxon>Hypocreales</taxon>
        <taxon>Nectriaceae</taxon>
        <taxon>Fusarium</taxon>
        <taxon>Fusarium fujikuroi species complex</taxon>
    </lineage>
</organism>
<evidence type="ECO:0000313" key="3">
    <source>
        <dbReference type="EMBL" id="KAF5704769.1"/>
    </source>
</evidence>
<accession>A0A8H5Y341</accession>
<gene>
    <name evidence="3" type="ORF">FGLOB1_8422</name>
</gene>
<feature type="region of interest" description="Disordered" evidence="1">
    <location>
        <begin position="373"/>
        <end position="465"/>
    </location>
</feature>
<name>A0A8H5Y341_9HYPO</name>
<sequence>MSTSSLQESVSSNTSIAGEETECIPCESCALPPTSLEDAFPTLDTKTNQFDRMPDTEYIFISLDFHHICGEEPSASLDGPSCRHDPVIEAGIAYLDMRDILYVRGKGVMPGDRGSSWFKHMTPLHYIVVESENQDTLDQSPYLFAFGRSRRVQEKDLAYRLYRVFAALKKKNRRKDEIEQGRLRQLILLTIDTECVKTTLLQLGLEWLGEPNVQIWDLKKEKQFETRIKQPAVFEHVLERLGIRFEDTRFGKLTSCSGNATVFMIQMILAFFYIDEGQKALFEDRRPLSWLRYTWVGHSLDQLNLAPGELPKRRHESEMNRHDVPQRQNEKAFGINITISYHTSIIHTNKSPHSIEYIITVADNVAADRHITHHKVINDESTDDKMDDKRAGEKASDNKSTENDTPEKKASKGENTEETSKDDNKSTEKITPETKASEGENTEETSKDDGMTEAQHSDGVSAEDEVAKLSDIRQYLSAEIPDLFFNVLSKEGLGLPSQFHYPSAYDWLQKIIYKFHAKGEKADDDDEGKQSHLDRWTTEARLITGYEKLWAMCGLLRGMEEDDPGILTPAKRYTDKLEGRVTEHAQVLQRLLEETPEPSIPVEEYRRRGIPRTQRAVLREDLEYYIGKVDYFVEVEVDSDSLEEEDEHDNDQELPPLKSSSRAPEGKENTP</sequence>
<dbReference type="EMBL" id="JAAQPF010000360">
    <property type="protein sequence ID" value="KAF5704769.1"/>
    <property type="molecule type" value="Genomic_DNA"/>
</dbReference>
<evidence type="ECO:0000256" key="1">
    <source>
        <dbReference type="SAM" id="MobiDB-lite"/>
    </source>
</evidence>
<proteinExistence type="predicted"/>
<keyword evidence="4" id="KW-1185">Reference proteome</keyword>
<feature type="domain" description="Gfd2/YDR514C-like C-terminal" evidence="2">
    <location>
        <begin position="83"/>
        <end position="246"/>
    </location>
</feature>
<dbReference type="Pfam" id="PF21762">
    <property type="entry name" value="DEDDh_C"/>
    <property type="match status" value="1"/>
</dbReference>
<feature type="compositionally biased region" description="Basic and acidic residues" evidence="1">
    <location>
        <begin position="383"/>
        <end position="450"/>
    </location>
</feature>
<reference evidence="3 4" key="1">
    <citation type="submission" date="2020-05" db="EMBL/GenBank/DDBJ databases">
        <title>Identification and distribution of gene clusters putatively required for synthesis of sphingolipid metabolism inhibitors in phylogenetically diverse species of the filamentous fungus Fusarium.</title>
        <authorList>
            <person name="Kim H.-S."/>
            <person name="Busman M."/>
            <person name="Brown D.W."/>
            <person name="Divon H."/>
            <person name="Uhlig S."/>
            <person name="Proctor R.H."/>
        </authorList>
    </citation>
    <scope>NUCLEOTIDE SEQUENCE [LARGE SCALE GENOMIC DNA]</scope>
    <source>
        <strain evidence="3 4">NRRL 26131</strain>
    </source>
</reference>
<protein>
    <recommendedName>
        <fullName evidence="2">Gfd2/YDR514C-like C-terminal domain-containing protein</fullName>
    </recommendedName>
</protein>
<dbReference type="AlphaFoldDB" id="A0A8H5Y341"/>
<dbReference type="InterPro" id="IPR048519">
    <property type="entry name" value="Gfd2/YDR514C-like_C"/>
</dbReference>